<evidence type="ECO:0000313" key="1">
    <source>
        <dbReference type="EMBL" id="KAJ1155687.1"/>
    </source>
</evidence>
<evidence type="ECO:0000313" key="2">
    <source>
        <dbReference type="Proteomes" id="UP001066276"/>
    </source>
</evidence>
<sequence length="96" mass="10926">MKVTVMTCGFKVKERNIVAGYEGKAGLVRFLYAGGMRLLVTVTRSYYFSSLRPSIRIYRRPDVLFEVASLSSTLKKSRAFGLTARLFLGLWCYRSV</sequence>
<reference evidence="1" key="1">
    <citation type="journal article" date="2022" name="bioRxiv">
        <title>Sequencing and chromosome-scale assembly of the giantPleurodeles waltlgenome.</title>
        <authorList>
            <person name="Brown T."/>
            <person name="Elewa A."/>
            <person name="Iarovenko S."/>
            <person name="Subramanian E."/>
            <person name="Araus A.J."/>
            <person name="Petzold A."/>
            <person name="Susuki M."/>
            <person name="Suzuki K.-i.T."/>
            <person name="Hayashi T."/>
            <person name="Toyoda A."/>
            <person name="Oliveira C."/>
            <person name="Osipova E."/>
            <person name="Leigh N.D."/>
            <person name="Simon A."/>
            <person name="Yun M.H."/>
        </authorList>
    </citation>
    <scope>NUCLEOTIDE SEQUENCE</scope>
    <source>
        <strain evidence="1">20211129_DDA</strain>
        <tissue evidence="1">Liver</tissue>
    </source>
</reference>
<proteinExistence type="predicted"/>
<dbReference type="Proteomes" id="UP001066276">
    <property type="component" value="Chromosome 5"/>
</dbReference>
<dbReference type="AlphaFoldDB" id="A0AAV7RVM8"/>
<protein>
    <submittedName>
        <fullName evidence="1">Uncharacterized protein</fullName>
    </submittedName>
</protein>
<keyword evidence="2" id="KW-1185">Reference proteome</keyword>
<accession>A0AAV7RVM8</accession>
<organism evidence="1 2">
    <name type="scientific">Pleurodeles waltl</name>
    <name type="common">Iberian ribbed newt</name>
    <dbReference type="NCBI Taxonomy" id="8319"/>
    <lineage>
        <taxon>Eukaryota</taxon>
        <taxon>Metazoa</taxon>
        <taxon>Chordata</taxon>
        <taxon>Craniata</taxon>
        <taxon>Vertebrata</taxon>
        <taxon>Euteleostomi</taxon>
        <taxon>Amphibia</taxon>
        <taxon>Batrachia</taxon>
        <taxon>Caudata</taxon>
        <taxon>Salamandroidea</taxon>
        <taxon>Salamandridae</taxon>
        <taxon>Pleurodelinae</taxon>
        <taxon>Pleurodeles</taxon>
    </lineage>
</organism>
<name>A0AAV7RVM8_PLEWA</name>
<comment type="caution">
    <text evidence="1">The sequence shown here is derived from an EMBL/GenBank/DDBJ whole genome shotgun (WGS) entry which is preliminary data.</text>
</comment>
<dbReference type="EMBL" id="JANPWB010000009">
    <property type="protein sequence ID" value="KAJ1155687.1"/>
    <property type="molecule type" value="Genomic_DNA"/>
</dbReference>
<gene>
    <name evidence="1" type="ORF">NDU88_008416</name>
</gene>